<evidence type="ECO:0000313" key="2">
    <source>
        <dbReference type="EMBL" id="QDL52780.1"/>
    </source>
</evidence>
<dbReference type="AlphaFoldDB" id="A0A515EJH2"/>
<dbReference type="RefSeq" id="WP_142808232.1">
    <property type="nucleotide sequence ID" value="NZ_CP036282.1"/>
</dbReference>
<protein>
    <submittedName>
        <fullName evidence="2">Uncharacterized protein</fullName>
    </submittedName>
</protein>
<sequence length="80" mass="8958">MSIRTFANLHSTYANLRDRYGDADTHVLELKAEIEQLTRAAKLPATGDRRTAKPSSGALSRASFQDPYKASRASRSTHWH</sequence>
<evidence type="ECO:0000313" key="3">
    <source>
        <dbReference type="Proteomes" id="UP000317365"/>
    </source>
</evidence>
<dbReference type="EMBL" id="CP036282">
    <property type="protein sequence ID" value="QDL52780.1"/>
    <property type="molecule type" value="Genomic_DNA"/>
</dbReference>
<reference evidence="3" key="2">
    <citation type="journal article" date="2020" name="Int. J. Syst. Evol. Microbiol.">
        <title>Genomic insights into a novel species Rhodoferax aquaticus sp. nov., isolated from freshwater.</title>
        <authorList>
            <person name="Li T."/>
            <person name="Zhuo Y."/>
            <person name="Jin C.Z."/>
            <person name="Wu X."/>
            <person name="Ko S.R."/>
            <person name="Jin F.J."/>
            <person name="Ahn C.Y."/>
            <person name="Oh H.M."/>
            <person name="Lee H.G."/>
            <person name="Jin L."/>
        </authorList>
    </citation>
    <scope>NUCLEOTIDE SEQUENCE [LARGE SCALE GENOMIC DNA]</scope>
    <source>
        <strain evidence="3">Gr-4</strain>
    </source>
</reference>
<accession>A0A515EJH2</accession>
<reference evidence="3" key="1">
    <citation type="submission" date="2019-02" db="EMBL/GenBank/DDBJ databases">
        <title>Complete genome sequence of Rhodoferax sp. Gr-4.</title>
        <authorList>
            <person name="Jin L."/>
        </authorList>
    </citation>
    <scope>NUCLEOTIDE SEQUENCE [LARGE SCALE GENOMIC DNA]</scope>
    <source>
        <strain evidence="3">Gr-4</strain>
    </source>
</reference>
<keyword evidence="3" id="KW-1185">Reference proteome</keyword>
<proteinExistence type="predicted"/>
<dbReference type="KEGG" id="rhg:EXZ61_00530"/>
<feature type="region of interest" description="Disordered" evidence="1">
    <location>
        <begin position="39"/>
        <end position="80"/>
    </location>
</feature>
<gene>
    <name evidence="2" type="ORF">EXZ61_00530</name>
</gene>
<evidence type="ECO:0000256" key="1">
    <source>
        <dbReference type="SAM" id="MobiDB-lite"/>
    </source>
</evidence>
<organism evidence="2 3">
    <name type="scientific">Rhodoferax aquaticus</name>
    <dbReference type="NCBI Taxonomy" id="2527691"/>
    <lineage>
        <taxon>Bacteria</taxon>
        <taxon>Pseudomonadati</taxon>
        <taxon>Pseudomonadota</taxon>
        <taxon>Betaproteobacteria</taxon>
        <taxon>Burkholderiales</taxon>
        <taxon>Comamonadaceae</taxon>
        <taxon>Rhodoferax</taxon>
    </lineage>
</organism>
<dbReference type="Proteomes" id="UP000317365">
    <property type="component" value="Chromosome"/>
</dbReference>
<name>A0A515EJH2_9BURK</name>